<evidence type="ECO:0000313" key="3">
    <source>
        <dbReference type="EMBL" id="ALU94319.1"/>
    </source>
</evidence>
<dbReference type="Proteomes" id="UP000064183">
    <property type="component" value="Chromosome"/>
</dbReference>
<protein>
    <submittedName>
        <fullName evidence="3">Uncharacterized protein</fullName>
    </submittedName>
</protein>
<name>A0A0U3MCH2_STRGL</name>
<gene>
    <name evidence="3" type="ORF">WQO_13735</name>
</gene>
<evidence type="ECO:0000313" key="4">
    <source>
        <dbReference type="Proteomes" id="UP000064183"/>
    </source>
</evidence>
<keyword evidence="2" id="KW-0812">Transmembrane</keyword>
<dbReference type="AlphaFoldDB" id="A0A0U3MCH2"/>
<sequence>MVAAAWERFIGHRVLPKAALVVLAAALVAGFLLVRSERRDAHNAEVLDTACGGVLPRAAISGLLPGDETWELYRDLDLTGPSGRGPRTLLRCSVQWDAYWGAGSGSLDLAAVPVLDFAPTGVRLRDILSASAAKEPRWATAYLDATTQVTADCPGGLPGYPRPVTRFRVHASLEGDGAEVTGAPEELRGAVAAAANHVRDRGGCGGPAVKPSDVGPPPTGPVEDRDEESDAVPPSCRWFRPGMLDGKAWGRDDREPDGVTGDDVDACSLRVPRAKPANRLDHVAEVGSVSWRGPLLPEVRTVYGAELAALSRAPEPESGEKSYTLAVWAESSCSGARTLSRVTVTTAESALAAGRADRILAAYLAASDCRAVKVLGKVWK</sequence>
<dbReference type="GeneID" id="27783408"/>
<organism evidence="3 4">
    <name type="scientific">Streptomyces globisporus C-1027</name>
    <dbReference type="NCBI Taxonomy" id="1172567"/>
    <lineage>
        <taxon>Bacteria</taxon>
        <taxon>Bacillati</taxon>
        <taxon>Actinomycetota</taxon>
        <taxon>Actinomycetes</taxon>
        <taxon>Kitasatosporales</taxon>
        <taxon>Streptomycetaceae</taxon>
        <taxon>Streptomyces</taxon>
    </lineage>
</organism>
<dbReference type="KEGG" id="sgb:WQO_13735"/>
<dbReference type="EMBL" id="CP013738">
    <property type="protein sequence ID" value="ALU94319.1"/>
    <property type="molecule type" value="Genomic_DNA"/>
</dbReference>
<feature type="region of interest" description="Disordered" evidence="1">
    <location>
        <begin position="201"/>
        <end position="237"/>
    </location>
</feature>
<reference evidence="3 4" key="1">
    <citation type="journal article" date="2012" name="J. Bacteriol.">
        <title>Draft genome sequence of Streptomyces globisporus C-1027, which produces an antitumor antibiotic consisting of a nine-membered enediyne with a chromoprotein.</title>
        <authorList>
            <person name="Wang L."/>
            <person name="Wang S."/>
            <person name="He Q."/>
            <person name="Yu T."/>
            <person name="Li Q."/>
            <person name="Hong B."/>
        </authorList>
    </citation>
    <scope>NUCLEOTIDE SEQUENCE [LARGE SCALE GENOMIC DNA]</scope>
    <source>
        <strain evidence="3 4">C-1027</strain>
    </source>
</reference>
<evidence type="ECO:0000256" key="2">
    <source>
        <dbReference type="SAM" id="Phobius"/>
    </source>
</evidence>
<accession>A0A0U3MCH2</accession>
<proteinExistence type="predicted"/>
<dbReference type="RefSeq" id="WP_029182203.1">
    <property type="nucleotide sequence ID" value="NZ_CP013738.1"/>
</dbReference>
<evidence type="ECO:0000256" key="1">
    <source>
        <dbReference type="SAM" id="MobiDB-lite"/>
    </source>
</evidence>
<keyword evidence="2" id="KW-1133">Transmembrane helix</keyword>
<feature type="transmembrane region" description="Helical" evidence="2">
    <location>
        <begin position="14"/>
        <end position="34"/>
    </location>
</feature>
<keyword evidence="2" id="KW-0472">Membrane</keyword>
<dbReference type="STRING" id="1172567.WQO_13735"/>